<keyword evidence="5 7" id="KW-1015">Disulfide bond</keyword>
<dbReference type="CDD" id="cd23507">
    <property type="entry name" value="hydrophobin_I"/>
    <property type="match status" value="1"/>
</dbReference>
<feature type="signal peptide" evidence="7">
    <location>
        <begin position="1"/>
        <end position="18"/>
    </location>
</feature>
<comment type="subcellular location">
    <subcellularLocation>
        <location evidence="1 7">Secreted</location>
        <location evidence="1 7">Cell wall</location>
    </subcellularLocation>
</comment>
<gene>
    <name evidence="8" type="ORF">BDP27DRAFT_1426222</name>
</gene>
<accession>A0A9P5PF30</accession>
<proteinExistence type="inferred from homology"/>
<name>A0A9P5PF30_9AGAR</name>
<sequence>MQFKHTFVAAALATLVVASPTPRSSSATCASPIQCCNSVQTPTQAAADGTTVRLLALIGVSPVELADNEPSQLIGLDCFAGASPCDAPALEYCCVANALTGLISTGCTLST</sequence>
<evidence type="ECO:0000256" key="4">
    <source>
        <dbReference type="ARBA" id="ARBA00022525"/>
    </source>
</evidence>
<evidence type="ECO:0000256" key="2">
    <source>
        <dbReference type="ARBA" id="ARBA00010446"/>
    </source>
</evidence>
<evidence type="ECO:0000256" key="7">
    <source>
        <dbReference type="RuleBase" id="RU365009"/>
    </source>
</evidence>
<keyword evidence="9" id="KW-1185">Reference proteome</keyword>
<keyword evidence="3 7" id="KW-0134">Cell wall</keyword>
<dbReference type="AlphaFoldDB" id="A0A9P5PF30"/>
<dbReference type="InterPro" id="IPR001338">
    <property type="entry name" value="Class_I_Hydrophobin"/>
</dbReference>
<dbReference type="Proteomes" id="UP000772434">
    <property type="component" value="Unassembled WGS sequence"/>
</dbReference>
<comment type="caution">
    <text evidence="8">The sequence shown here is derived from an EMBL/GenBank/DDBJ whole genome shotgun (WGS) entry which is preliminary data.</text>
</comment>
<keyword evidence="4 7" id="KW-0964">Secreted</keyword>
<comment type="similarity">
    <text evidence="2 7">Belongs to the fungal hydrophobin family.</text>
</comment>
<keyword evidence="7" id="KW-0732">Signal</keyword>
<dbReference type="OrthoDB" id="4225815at2759"/>
<dbReference type="GO" id="GO:0009277">
    <property type="term" value="C:fungal-type cell wall"/>
    <property type="evidence" value="ECO:0007669"/>
    <property type="project" value="InterPro"/>
</dbReference>
<comment type="subunit">
    <text evidence="6">Self-assembles to form functional amyloid fibrils called rodlets. Self-assembly into fibrillar rodlets occurs spontaneously at hydrophobic:hydrophilic interfaces and the rodlets further associate laterally to form amphipathic monolayers.</text>
</comment>
<evidence type="ECO:0000256" key="3">
    <source>
        <dbReference type="ARBA" id="ARBA00022512"/>
    </source>
</evidence>
<dbReference type="Pfam" id="PF01185">
    <property type="entry name" value="Hydrophobin"/>
    <property type="match status" value="1"/>
</dbReference>
<evidence type="ECO:0000256" key="1">
    <source>
        <dbReference type="ARBA" id="ARBA00004191"/>
    </source>
</evidence>
<protein>
    <recommendedName>
        <fullName evidence="7">Hydrophobin</fullName>
    </recommendedName>
</protein>
<reference evidence="8" key="1">
    <citation type="submission" date="2020-11" db="EMBL/GenBank/DDBJ databases">
        <authorList>
            <consortium name="DOE Joint Genome Institute"/>
            <person name="Ahrendt S."/>
            <person name="Riley R."/>
            <person name="Andreopoulos W."/>
            <person name="Labutti K."/>
            <person name="Pangilinan J."/>
            <person name="Ruiz-Duenas F.J."/>
            <person name="Barrasa J.M."/>
            <person name="Sanchez-Garcia M."/>
            <person name="Camarero S."/>
            <person name="Miyauchi S."/>
            <person name="Serrano A."/>
            <person name="Linde D."/>
            <person name="Babiker R."/>
            <person name="Drula E."/>
            <person name="Ayuso-Fernandez I."/>
            <person name="Pacheco R."/>
            <person name="Padilla G."/>
            <person name="Ferreira P."/>
            <person name="Barriuso J."/>
            <person name="Kellner H."/>
            <person name="Castanera R."/>
            <person name="Alfaro M."/>
            <person name="Ramirez L."/>
            <person name="Pisabarro A.G."/>
            <person name="Kuo A."/>
            <person name="Tritt A."/>
            <person name="Lipzen A."/>
            <person name="He G."/>
            <person name="Yan M."/>
            <person name="Ng V."/>
            <person name="Cullen D."/>
            <person name="Martin F."/>
            <person name="Rosso M.-N."/>
            <person name="Henrissat B."/>
            <person name="Hibbett D."/>
            <person name="Martinez A.T."/>
            <person name="Grigoriev I.V."/>
        </authorList>
    </citation>
    <scope>NUCLEOTIDE SEQUENCE</scope>
    <source>
        <strain evidence="8">AH 40177</strain>
    </source>
</reference>
<organism evidence="8 9">
    <name type="scientific">Rhodocollybia butyracea</name>
    <dbReference type="NCBI Taxonomy" id="206335"/>
    <lineage>
        <taxon>Eukaryota</taxon>
        <taxon>Fungi</taxon>
        <taxon>Dikarya</taxon>
        <taxon>Basidiomycota</taxon>
        <taxon>Agaricomycotina</taxon>
        <taxon>Agaricomycetes</taxon>
        <taxon>Agaricomycetidae</taxon>
        <taxon>Agaricales</taxon>
        <taxon>Marasmiineae</taxon>
        <taxon>Omphalotaceae</taxon>
        <taxon>Rhodocollybia</taxon>
    </lineage>
</organism>
<evidence type="ECO:0000256" key="5">
    <source>
        <dbReference type="ARBA" id="ARBA00023157"/>
    </source>
</evidence>
<evidence type="ECO:0000313" key="8">
    <source>
        <dbReference type="EMBL" id="KAF9064101.1"/>
    </source>
</evidence>
<dbReference type="GO" id="GO:0005199">
    <property type="term" value="F:structural constituent of cell wall"/>
    <property type="evidence" value="ECO:0007669"/>
    <property type="project" value="InterPro"/>
</dbReference>
<evidence type="ECO:0000256" key="6">
    <source>
        <dbReference type="ARBA" id="ARBA00093546"/>
    </source>
</evidence>
<dbReference type="EMBL" id="JADNRY010000131">
    <property type="protein sequence ID" value="KAF9064101.1"/>
    <property type="molecule type" value="Genomic_DNA"/>
</dbReference>
<feature type="chain" id="PRO_5040539795" description="Hydrophobin" evidence="7">
    <location>
        <begin position="19"/>
        <end position="111"/>
    </location>
</feature>
<evidence type="ECO:0000313" key="9">
    <source>
        <dbReference type="Proteomes" id="UP000772434"/>
    </source>
</evidence>